<dbReference type="PANTHER" id="PTHR38693:SF1">
    <property type="entry name" value="UBIQUINONE BIOSYNTHESIS ACCESSORY FACTOR UBIJ"/>
    <property type="match status" value="1"/>
</dbReference>
<organism evidence="4 5">
    <name type="scientific">Yanghanlia caeni</name>
    <dbReference type="NCBI Taxonomy" id="3064283"/>
    <lineage>
        <taxon>Bacteria</taxon>
        <taxon>Pseudomonadati</taxon>
        <taxon>Pseudomonadota</taxon>
        <taxon>Betaproteobacteria</taxon>
        <taxon>Burkholderiales</taxon>
        <taxon>Alcaligenaceae</taxon>
        <taxon>Yanghanlia</taxon>
    </lineage>
</organism>
<evidence type="ECO:0000313" key="4">
    <source>
        <dbReference type="EMBL" id="MDR4126132.1"/>
    </source>
</evidence>
<comment type="pathway">
    <text evidence="1">Cofactor biosynthesis; ubiquinone biosynthesis.</text>
</comment>
<evidence type="ECO:0000259" key="3">
    <source>
        <dbReference type="Pfam" id="PF02036"/>
    </source>
</evidence>
<evidence type="ECO:0000313" key="5">
    <source>
        <dbReference type="Proteomes" id="UP001232156"/>
    </source>
</evidence>
<dbReference type="RefSeq" id="WP_347287090.1">
    <property type="nucleotide sequence ID" value="NZ_JAUZQE010000018.1"/>
</dbReference>
<keyword evidence="1" id="KW-0963">Cytoplasm</keyword>
<accession>A0ABU1D6X1</accession>
<comment type="similarity">
    <text evidence="1">Belongs to the UbiJ family.</text>
</comment>
<feature type="domain" description="SCP2" evidence="3">
    <location>
        <begin position="18"/>
        <end position="114"/>
    </location>
</feature>
<comment type="subcellular location">
    <subcellularLocation>
        <location evidence="1">Cytoplasm</location>
    </subcellularLocation>
</comment>
<evidence type="ECO:0000256" key="2">
    <source>
        <dbReference type="SAM" id="Coils"/>
    </source>
</evidence>
<keyword evidence="5" id="KW-1185">Reference proteome</keyword>
<name>A0ABU1D6X1_9BURK</name>
<protein>
    <recommendedName>
        <fullName evidence="1">Ubiquinone biosynthesis accessory factor UbiJ</fullName>
    </recommendedName>
</protein>
<dbReference type="PANTHER" id="PTHR38693">
    <property type="entry name" value="UBIQUINONE BIOSYNTHESIS PROTEIN UBIJ"/>
    <property type="match status" value="1"/>
</dbReference>
<dbReference type="Pfam" id="PF02036">
    <property type="entry name" value="SCP2"/>
    <property type="match status" value="1"/>
</dbReference>
<dbReference type="HAMAP" id="MF_02215">
    <property type="entry name" value="UbiJ"/>
    <property type="match status" value="1"/>
</dbReference>
<proteinExistence type="inferred from homology"/>
<dbReference type="InterPro" id="IPR038989">
    <property type="entry name" value="UbiJ"/>
</dbReference>
<comment type="caution">
    <text evidence="4">The sequence shown here is derived from an EMBL/GenBank/DDBJ whole genome shotgun (WGS) entry which is preliminary data.</text>
</comment>
<keyword evidence="1" id="KW-0831">Ubiquinone biosynthesis</keyword>
<sequence>MLPLPAVFSPESLIARALNALLRREPWAAERLSRHAGKSLRFQLAGLQASFSIDAGGHLRACDPAVVPDVSLSLAAQHLGELPGILGSRDVAAITDRLHVQGDAALATVVSELARDLRWDIEDDAARLFGDLLGPALVQGGRGAAVFAQSAAQRATANVAEYLGEEGRLLATRPDVEALNDDCAALLRRLDALEQRVRRLEGA</sequence>
<keyword evidence="2" id="KW-0175">Coiled coil</keyword>
<dbReference type="Proteomes" id="UP001232156">
    <property type="component" value="Unassembled WGS sequence"/>
</dbReference>
<evidence type="ECO:0000256" key="1">
    <source>
        <dbReference type="HAMAP-Rule" id="MF_02215"/>
    </source>
</evidence>
<comment type="function">
    <text evidence="1">Required for ubiquinone (coenzyme Q) biosynthesis. Binds hydrophobic ubiquinone biosynthetic intermediates via its SCP2 domain and is essential for the stability of the Ubi complex. May constitute a docking platform where Ubi enzymes assemble and access their SCP2-bound polyprenyl substrates.</text>
</comment>
<feature type="coiled-coil region" evidence="2">
    <location>
        <begin position="176"/>
        <end position="203"/>
    </location>
</feature>
<dbReference type="EMBL" id="JAUZQE010000018">
    <property type="protein sequence ID" value="MDR4126132.1"/>
    <property type="molecule type" value="Genomic_DNA"/>
</dbReference>
<gene>
    <name evidence="1" type="primary">ubiJ</name>
    <name evidence="4" type="ORF">Q8947_09070</name>
</gene>
<reference evidence="4 5" key="1">
    <citation type="submission" date="2023-08" db="EMBL/GenBank/DDBJ databases">
        <title>Alcaligenaceae gen. nov., a novel taxon isolated from the sludge of Yixing Pesticide Factory.</title>
        <authorList>
            <person name="Ruan L."/>
        </authorList>
    </citation>
    <scope>NUCLEOTIDE SEQUENCE [LARGE SCALE GENOMIC DNA]</scope>
    <source>
        <strain evidence="4 5">LG-2</strain>
    </source>
</reference>
<dbReference type="InterPro" id="IPR003033">
    <property type="entry name" value="SCP2_sterol-bd_dom"/>
</dbReference>